<feature type="compositionally biased region" description="Polar residues" evidence="2">
    <location>
        <begin position="183"/>
        <end position="250"/>
    </location>
</feature>
<name>X1W3W4_TETTS</name>
<protein>
    <submittedName>
        <fullName evidence="3">Uncharacterized protein</fullName>
    </submittedName>
</protein>
<organism evidence="3 4">
    <name type="scientific">Tetrahymena thermophila (strain SB210)</name>
    <dbReference type="NCBI Taxonomy" id="312017"/>
    <lineage>
        <taxon>Eukaryota</taxon>
        <taxon>Sar</taxon>
        <taxon>Alveolata</taxon>
        <taxon>Ciliophora</taxon>
        <taxon>Intramacronucleata</taxon>
        <taxon>Oligohymenophorea</taxon>
        <taxon>Hymenostomatida</taxon>
        <taxon>Tetrahymenina</taxon>
        <taxon>Tetrahymenidae</taxon>
        <taxon>Tetrahymena</taxon>
    </lineage>
</organism>
<gene>
    <name evidence="3" type="ORF">TTHERM_00409098</name>
</gene>
<dbReference type="InParanoid" id="X1W3W4"/>
<dbReference type="KEGG" id="tet:TTHERM_00409098"/>
<evidence type="ECO:0000256" key="1">
    <source>
        <dbReference type="SAM" id="Coils"/>
    </source>
</evidence>
<dbReference type="RefSeq" id="XP_001470918.2">
    <property type="nucleotide sequence ID" value="XM_001470868.2"/>
</dbReference>
<dbReference type="Proteomes" id="UP000009168">
    <property type="component" value="Unassembled WGS sequence"/>
</dbReference>
<evidence type="ECO:0000313" key="4">
    <source>
        <dbReference type="Proteomes" id="UP000009168"/>
    </source>
</evidence>
<dbReference type="AlphaFoldDB" id="X1W3W4"/>
<evidence type="ECO:0000313" key="3">
    <source>
        <dbReference type="EMBL" id="EDK31510.2"/>
    </source>
</evidence>
<reference evidence="4" key="1">
    <citation type="journal article" date="2006" name="PLoS Biol.">
        <title>Macronuclear genome sequence of the ciliate Tetrahymena thermophila, a model eukaryote.</title>
        <authorList>
            <person name="Eisen J.A."/>
            <person name="Coyne R.S."/>
            <person name="Wu M."/>
            <person name="Wu D."/>
            <person name="Thiagarajan M."/>
            <person name="Wortman J.R."/>
            <person name="Badger J.H."/>
            <person name="Ren Q."/>
            <person name="Amedeo P."/>
            <person name="Jones K.M."/>
            <person name="Tallon L.J."/>
            <person name="Delcher A.L."/>
            <person name="Salzberg S.L."/>
            <person name="Silva J.C."/>
            <person name="Haas B.J."/>
            <person name="Majoros W.H."/>
            <person name="Farzad M."/>
            <person name="Carlton J.M."/>
            <person name="Smith R.K. Jr."/>
            <person name="Garg J."/>
            <person name="Pearlman R.E."/>
            <person name="Karrer K.M."/>
            <person name="Sun L."/>
            <person name="Manning G."/>
            <person name="Elde N.C."/>
            <person name="Turkewitz A.P."/>
            <person name="Asai D.J."/>
            <person name="Wilkes D.E."/>
            <person name="Wang Y."/>
            <person name="Cai H."/>
            <person name="Collins K."/>
            <person name="Stewart B.A."/>
            <person name="Lee S.R."/>
            <person name="Wilamowska K."/>
            <person name="Weinberg Z."/>
            <person name="Ruzzo W.L."/>
            <person name="Wloga D."/>
            <person name="Gaertig J."/>
            <person name="Frankel J."/>
            <person name="Tsao C.-C."/>
            <person name="Gorovsky M.A."/>
            <person name="Keeling P.J."/>
            <person name="Waller R.F."/>
            <person name="Patron N.J."/>
            <person name="Cherry J.M."/>
            <person name="Stover N.A."/>
            <person name="Krieger C.J."/>
            <person name="del Toro C."/>
            <person name="Ryder H.F."/>
            <person name="Williamson S.C."/>
            <person name="Barbeau R.A."/>
            <person name="Hamilton E.P."/>
            <person name="Orias E."/>
        </authorList>
    </citation>
    <scope>NUCLEOTIDE SEQUENCE [LARGE SCALE GENOMIC DNA]</scope>
    <source>
        <strain evidence="4">SB210</strain>
    </source>
</reference>
<evidence type="ECO:0000256" key="2">
    <source>
        <dbReference type="SAM" id="MobiDB-lite"/>
    </source>
</evidence>
<keyword evidence="4" id="KW-1185">Reference proteome</keyword>
<feature type="coiled-coil region" evidence="1">
    <location>
        <begin position="318"/>
        <end position="477"/>
    </location>
</feature>
<feature type="region of interest" description="Disordered" evidence="2">
    <location>
        <begin position="183"/>
        <end position="251"/>
    </location>
</feature>
<dbReference type="GeneID" id="24442757"/>
<proteinExistence type="predicted"/>
<sequence length="487" mass="57167">MKFFDKSYDQKLLGRCSFYDYKYIIEYMQSKLFHSLYLYLLICIISKQRNQKLFIKHSFQQSFSRLNNQLKQIFIFNKLLSKQRQNTQKELKELVYSYNFHFKIQQLSKQRFQINYKLVQIEITIQIQMSTHLRQYMKENQQGNGSPVGSSRKNENSYANEYANTLQPAQNPMNGNVYSQQYQAQPSNSTQGSFVKQNSPQLGVKQNSHPGHSQSGSQNIYSSQTNNHMQSHSAAKRQNSQSSLDGPQNQSRRFSLFSKSSFATSTSFLFRTSGFHQKNNKSVPKVDICNIFKKKAYLYLDEALANTFDDLLDKGYTIVNAKKEERDIMKEQEEAMKEEAQLLEKEIVPLINASTKVQEQIIYQQQLSEKYQSEIDSLCKELDELKDLIEKRSEEIQNNHDDLTNAIKQAELMNNEIRAQININKANHRQLTNQLEKAKKQKEQEQSQLVIQLNEYKKQYEEKKLSQADKLRKMENKSKMYLGILKH</sequence>
<dbReference type="OrthoDB" id="10630121at2759"/>
<accession>X1W3W4</accession>
<keyword evidence="1" id="KW-0175">Coiled coil</keyword>
<dbReference type="EMBL" id="GG662612">
    <property type="protein sequence ID" value="EDK31510.2"/>
    <property type="molecule type" value="Genomic_DNA"/>
</dbReference>